<dbReference type="GO" id="GO:0043682">
    <property type="term" value="F:P-type divalent copper transporter activity"/>
    <property type="evidence" value="ECO:0007669"/>
    <property type="project" value="UniProtKB-EC"/>
</dbReference>
<feature type="compositionally biased region" description="Basic residues" evidence="18">
    <location>
        <begin position="804"/>
        <end position="815"/>
    </location>
</feature>
<feature type="transmembrane region" description="Helical" evidence="17">
    <location>
        <begin position="211"/>
        <end position="233"/>
    </location>
</feature>
<dbReference type="Pfam" id="PF00403">
    <property type="entry name" value="HMA"/>
    <property type="match status" value="1"/>
</dbReference>
<evidence type="ECO:0000313" key="21">
    <source>
        <dbReference type="Proteomes" id="UP000016562"/>
    </source>
</evidence>
<keyword evidence="4 17" id="KW-1003">Cell membrane</keyword>
<accession>U3B0R8</accession>
<dbReference type="InterPro" id="IPR036163">
    <property type="entry name" value="HMA_dom_sf"/>
</dbReference>
<evidence type="ECO:0000256" key="10">
    <source>
        <dbReference type="ARBA" id="ARBA00022842"/>
    </source>
</evidence>
<feature type="transmembrane region" description="Helical" evidence="17">
    <location>
        <begin position="449"/>
        <end position="473"/>
    </location>
</feature>
<sequence length="815" mass="89421">MTMDNSCYHCGEPIADNTDFCVTILDEPRAMCCPGCESVAQTIVDSGLSSYYQYRTEKAERVDLVPEQLQSLIHYDNEQVQSEFVRNQDNVSEVTLSLDGVSCAACAWLIERQMNNHQGVVRIRVNTATHRALLAWDNTETKLSDLLNSIHKLGYKAAPFEADKQEESYYRAMKQYLYKLGIAGLATMQVMMLAVALYLEVFGNLEPEFKHYFRIVSLIFATPVLLYSALPFYTNAWRSLKARTLGMDVPVSIALIFAYIASLVATFTQSGEVFFESISMFTFFLLLGRFLEMRARRKAAAASANLLKLVPAMATLEDGTQIPVKTLNIGDRVRVLAGEHVPADGYVLDKAVYVDESMLTGESLHIKKNPTETVYAGTINGEQTFTLEVSCRKQESMIASIVRLQDEAQATKPKIAEIADIVARYFVAVILIISACTYLYWQHHQPEDAFWIMLAVLVATCPCALSLATPTAITCSTSRMGDLGILLRKSHAIETLCKINHVIVDKTGTLTEGKVSLAHTQTFGNWSTSQVLSIAASLEAHANHPIAAAFRPYLNNDVQVDAVENHIGLGLTGILDGQHCKIGSYAFAGNRHMPNQAHTIYLSVEEQVVATFTYSDPIRESSQRFIESLKQLGIKTTLLTGDNEINATPVAKELGIETLVSGVNPEGKLSYLHGLSDKDVTLMVGDGINDAPTLAGAHLSVAMGGGTDVAKSSADMVLLGDKLDKIIEARFLAIKTRKIIRENLAWSLGYNLLILPLAVCGLVAPYIAVVGMSASSIIVVTNSLRLLNKNGKPLHTYPHSNHSGGHRSRRVSLGR</sequence>
<evidence type="ECO:0000256" key="3">
    <source>
        <dbReference type="ARBA" id="ARBA00022448"/>
    </source>
</evidence>
<dbReference type="InterPro" id="IPR059000">
    <property type="entry name" value="ATPase_P-type_domA"/>
</dbReference>
<dbReference type="FunFam" id="2.70.150.10:FF:000002">
    <property type="entry name" value="Copper-transporting ATPase 1, putative"/>
    <property type="match status" value="1"/>
</dbReference>
<dbReference type="GO" id="GO:0055070">
    <property type="term" value="P:copper ion homeostasis"/>
    <property type="evidence" value="ECO:0007669"/>
    <property type="project" value="TreeGrafter"/>
</dbReference>
<dbReference type="InterPro" id="IPR023299">
    <property type="entry name" value="ATPase_P-typ_cyto_dom_N"/>
</dbReference>
<feature type="transmembrane region" description="Helical" evidence="17">
    <location>
        <begin position="176"/>
        <end position="199"/>
    </location>
</feature>
<dbReference type="Proteomes" id="UP000016562">
    <property type="component" value="Unassembled WGS sequence"/>
</dbReference>
<dbReference type="STRING" id="1219080.VEZ01S_17_00520"/>
<dbReference type="InterPro" id="IPR021993">
    <property type="entry name" value="ATPase-cat-bd"/>
</dbReference>
<evidence type="ECO:0000256" key="17">
    <source>
        <dbReference type="RuleBase" id="RU362081"/>
    </source>
</evidence>
<dbReference type="InterPro" id="IPR023214">
    <property type="entry name" value="HAD_sf"/>
</dbReference>
<dbReference type="EC" id="7.2.2.9" evidence="15"/>
<keyword evidence="3" id="KW-0813">Transport</keyword>
<gene>
    <name evidence="20" type="ORF">VEZ01S_17_00520</name>
</gene>
<keyword evidence="10" id="KW-0460">Magnesium</keyword>
<dbReference type="NCBIfam" id="TIGR01525">
    <property type="entry name" value="ATPase-IB_hvy"/>
    <property type="match status" value="1"/>
</dbReference>
<feature type="region of interest" description="Disordered" evidence="18">
    <location>
        <begin position="794"/>
        <end position="815"/>
    </location>
</feature>
<dbReference type="eggNOG" id="COG2217">
    <property type="taxonomic scope" value="Bacteria"/>
</dbReference>
<dbReference type="PANTHER" id="PTHR43520:SF5">
    <property type="entry name" value="CATION-TRANSPORTING P-TYPE ATPASE-RELATED"/>
    <property type="match status" value="1"/>
</dbReference>
<keyword evidence="11" id="KW-1278">Translocase</keyword>
<dbReference type="Pfam" id="PF00122">
    <property type="entry name" value="E1-E2_ATPase"/>
    <property type="match status" value="1"/>
</dbReference>
<dbReference type="PRINTS" id="PR00119">
    <property type="entry name" value="CATATPASE"/>
</dbReference>
<evidence type="ECO:0000256" key="13">
    <source>
        <dbReference type="ARBA" id="ARBA00023065"/>
    </source>
</evidence>
<dbReference type="PANTHER" id="PTHR43520">
    <property type="entry name" value="ATP7, ISOFORM B"/>
    <property type="match status" value="1"/>
</dbReference>
<feature type="transmembrane region" description="Helical" evidence="17">
    <location>
        <begin position="422"/>
        <end position="443"/>
    </location>
</feature>
<dbReference type="GO" id="GO:0005507">
    <property type="term" value="F:copper ion binding"/>
    <property type="evidence" value="ECO:0007669"/>
    <property type="project" value="TreeGrafter"/>
</dbReference>
<feature type="transmembrane region" description="Helical" evidence="17">
    <location>
        <begin position="273"/>
        <end position="291"/>
    </location>
</feature>
<evidence type="ECO:0000256" key="6">
    <source>
        <dbReference type="ARBA" id="ARBA00022692"/>
    </source>
</evidence>
<dbReference type="CDD" id="cd02079">
    <property type="entry name" value="P-type_ATPase_HM"/>
    <property type="match status" value="1"/>
</dbReference>
<comment type="subcellular location">
    <subcellularLocation>
        <location evidence="1">Cell membrane</location>
        <topology evidence="1">Multi-pass membrane protein</topology>
    </subcellularLocation>
</comment>
<evidence type="ECO:0000256" key="5">
    <source>
        <dbReference type="ARBA" id="ARBA00022553"/>
    </source>
</evidence>
<dbReference type="SUPFAM" id="SSF56784">
    <property type="entry name" value="HAD-like"/>
    <property type="match status" value="1"/>
</dbReference>
<keyword evidence="12 17" id="KW-1133">Transmembrane helix</keyword>
<evidence type="ECO:0000256" key="15">
    <source>
        <dbReference type="ARBA" id="ARBA00038904"/>
    </source>
</evidence>
<dbReference type="GO" id="GO:0016887">
    <property type="term" value="F:ATP hydrolysis activity"/>
    <property type="evidence" value="ECO:0007669"/>
    <property type="project" value="InterPro"/>
</dbReference>
<dbReference type="InterPro" id="IPR006121">
    <property type="entry name" value="HMA_dom"/>
</dbReference>
<dbReference type="SUPFAM" id="SSF81665">
    <property type="entry name" value="Calcium ATPase, transmembrane domain M"/>
    <property type="match status" value="1"/>
</dbReference>
<proteinExistence type="inferred from homology"/>
<keyword evidence="9 17" id="KW-0067">ATP-binding</keyword>
<dbReference type="Gene3D" id="2.70.150.10">
    <property type="entry name" value="Calcium-transporting ATPase, cytoplasmic transduction domain A"/>
    <property type="match status" value="1"/>
</dbReference>
<dbReference type="InterPro" id="IPR023298">
    <property type="entry name" value="ATPase_P-typ_TM_dom_sf"/>
</dbReference>
<evidence type="ECO:0000256" key="18">
    <source>
        <dbReference type="SAM" id="MobiDB-lite"/>
    </source>
</evidence>
<dbReference type="PROSITE" id="PS50846">
    <property type="entry name" value="HMA_2"/>
    <property type="match status" value="1"/>
</dbReference>
<dbReference type="Gene3D" id="3.40.50.1000">
    <property type="entry name" value="HAD superfamily/HAD-like"/>
    <property type="match status" value="1"/>
</dbReference>
<reference evidence="20 21" key="1">
    <citation type="submission" date="2013-09" db="EMBL/GenBank/DDBJ databases">
        <title>Whole genome shotgun sequence of Vibrio ezurae NBRC 102218.</title>
        <authorList>
            <person name="Yoshida I."/>
            <person name="Hosoyama A."/>
            <person name="Numata M."/>
            <person name="Hashimoto M."/>
            <person name="Hosoyama Y."/>
            <person name="Tsuchikane K."/>
            <person name="Noguchi M."/>
            <person name="Hirakata S."/>
            <person name="Ichikawa N."/>
            <person name="Ohji S."/>
            <person name="Yamazoe A."/>
            <person name="Fujita N."/>
        </authorList>
    </citation>
    <scope>NUCLEOTIDE SEQUENCE [LARGE SCALE GENOMIC DNA]</scope>
    <source>
        <strain evidence="20 21">NBRC 102218</strain>
    </source>
</reference>
<keyword evidence="6 17" id="KW-0812">Transmembrane</keyword>
<keyword evidence="7 17" id="KW-0479">Metal-binding</keyword>
<evidence type="ECO:0000256" key="11">
    <source>
        <dbReference type="ARBA" id="ARBA00022967"/>
    </source>
</evidence>
<dbReference type="NCBIfam" id="TIGR01494">
    <property type="entry name" value="ATPase_P-type"/>
    <property type="match status" value="1"/>
</dbReference>
<evidence type="ECO:0000256" key="16">
    <source>
        <dbReference type="ARBA" id="ARBA00047424"/>
    </source>
</evidence>
<comment type="catalytic activity">
    <reaction evidence="16">
        <text>Cu(2+)(in) + ATP + H2O = Cu(2+)(out) + ADP + phosphate + H(+)</text>
        <dbReference type="Rhea" id="RHEA:10376"/>
        <dbReference type="ChEBI" id="CHEBI:15377"/>
        <dbReference type="ChEBI" id="CHEBI:15378"/>
        <dbReference type="ChEBI" id="CHEBI:29036"/>
        <dbReference type="ChEBI" id="CHEBI:30616"/>
        <dbReference type="ChEBI" id="CHEBI:43474"/>
        <dbReference type="ChEBI" id="CHEBI:456216"/>
        <dbReference type="EC" id="7.2.2.9"/>
    </reaction>
</comment>
<dbReference type="Gene3D" id="3.40.1110.10">
    <property type="entry name" value="Calcium-transporting ATPase, cytoplasmic domain N"/>
    <property type="match status" value="1"/>
</dbReference>
<dbReference type="InterPro" id="IPR008250">
    <property type="entry name" value="ATPase_P-typ_transduc_dom_A_sf"/>
</dbReference>
<evidence type="ECO:0000256" key="12">
    <source>
        <dbReference type="ARBA" id="ARBA00022989"/>
    </source>
</evidence>
<dbReference type="PROSITE" id="PS01229">
    <property type="entry name" value="COF_2"/>
    <property type="match status" value="1"/>
</dbReference>
<dbReference type="FunFam" id="3.30.70.100:FF:000005">
    <property type="entry name" value="Copper-exporting P-type ATPase A"/>
    <property type="match status" value="1"/>
</dbReference>
<feature type="transmembrane region" description="Helical" evidence="17">
    <location>
        <begin position="744"/>
        <end position="764"/>
    </location>
</feature>
<name>U3B0R8_9VIBR</name>
<dbReference type="EMBL" id="BATM01000017">
    <property type="protein sequence ID" value="GAD79565.1"/>
    <property type="molecule type" value="Genomic_DNA"/>
</dbReference>
<dbReference type="InterPro" id="IPR036412">
    <property type="entry name" value="HAD-like_sf"/>
</dbReference>
<evidence type="ECO:0000259" key="19">
    <source>
        <dbReference type="PROSITE" id="PS50846"/>
    </source>
</evidence>
<dbReference type="CDD" id="cd00371">
    <property type="entry name" value="HMA"/>
    <property type="match status" value="1"/>
</dbReference>
<protein>
    <recommendedName>
        <fullName evidence="15">P-type Cu(2+) transporter</fullName>
        <ecNumber evidence="15">7.2.2.9</ecNumber>
    </recommendedName>
</protein>
<dbReference type="SUPFAM" id="SSF55008">
    <property type="entry name" value="HMA, heavy metal-associated domain"/>
    <property type="match status" value="1"/>
</dbReference>
<dbReference type="InterPro" id="IPR001757">
    <property type="entry name" value="P_typ_ATPase"/>
</dbReference>
<keyword evidence="21" id="KW-1185">Reference proteome</keyword>
<evidence type="ECO:0000256" key="4">
    <source>
        <dbReference type="ARBA" id="ARBA00022475"/>
    </source>
</evidence>
<dbReference type="Pfam" id="PF12156">
    <property type="entry name" value="ATPase-cat_bd"/>
    <property type="match status" value="1"/>
</dbReference>
<evidence type="ECO:0000256" key="14">
    <source>
        <dbReference type="ARBA" id="ARBA00023136"/>
    </source>
</evidence>
<evidence type="ECO:0000256" key="8">
    <source>
        <dbReference type="ARBA" id="ARBA00022741"/>
    </source>
</evidence>
<evidence type="ECO:0000313" key="20">
    <source>
        <dbReference type="EMBL" id="GAD79565.1"/>
    </source>
</evidence>
<keyword evidence="5" id="KW-0597">Phosphoprotein</keyword>
<comment type="caution">
    <text evidence="20">The sequence shown here is derived from an EMBL/GenBank/DDBJ whole genome shotgun (WGS) entry which is preliminary data.</text>
</comment>
<feature type="domain" description="HMA" evidence="19">
    <location>
        <begin position="92"/>
        <end position="158"/>
    </location>
</feature>
<dbReference type="GO" id="GO:0005524">
    <property type="term" value="F:ATP binding"/>
    <property type="evidence" value="ECO:0007669"/>
    <property type="project" value="UniProtKB-UniRule"/>
</dbReference>
<keyword evidence="14 17" id="KW-0472">Membrane</keyword>
<evidence type="ECO:0000256" key="1">
    <source>
        <dbReference type="ARBA" id="ARBA00004651"/>
    </source>
</evidence>
<dbReference type="Pfam" id="PF00702">
    <property type="entry name" value="Hydrolase"/>
    <property type="match status" value="1"/>
</dbReference>
<dbReference type="AlphaFoldDB" id="U3B0R8"/>
<dbReference type="InterPro" id="IPR027256">
    <property type="entry name" value="P-typ_ATPase_IB"/>
</dbReference>
<dbReference type="InterPro" id="IPR018303">
    <property type="entry name" value="ATPase_P-typ_P_site"/>
</dbReference>
<comment type="similarity">
    <text evidence="2 17">Belongs to the cation transport ATPase (P-type) (TC 3.A.3) family. Type IB subfamily.</text>
</comment>
<evidence type="ECO:0000256" key="9">
    <source>
        <dbReference type="ARBA" id="ARBA00022840"/>
    </source>
</evidence>
<evidence type="ECO:0000256" key="7">
    <source>
        <dbReference type="ARBA" id="ARBA00022723"/>
    </source>
</evidence>
<dbReference type="NCBIfam" id="TIGR01511">
    <property type="entry name" value="ATPase-IB1_Cu"/>
    <property type="match status" value="1"/>
</dbReference>
<dbReference type="Gene3D" id="3.30.70.100">
    <property type="match status" value="1"/>
</dbReference>
<dbReference type="SUPFAM" id="SSF81653">
    <property type="entry name" value="Calcium ATPase, transduction domain A"/>
    <property type="match status" value="1"/>
</dbReference>
<dbReference type="GO" id="GO:0005886">
    <property type="term" value="C:plasma membrane"/>
    <property type="evidence" value="ECO:0007669"/>
    <property type="project" value="UniProtKB-SubCell"/>
</dbReference>
<dbReference type="PROSITE" id="PS00154">
    <property type="entry name" value="ATPASE_E1_E2"/>
    <property type="match status" value="1"/>
</dbReference>
<evidence type="ECO:0000256" key="2">
    <source>
        <dbReference type="ARBA" id="ARBA00006024"/>
    </source>
</evidence>
<dbReference type="NCBIfam" id="TIGR01512">
    <property type="entry name" value="ATPase-IB2_Cd"/>
    <property type="match status" value="1"/>
</dbReference>
<feature type="transmembrane region" description="Helical" evidence="17">
    <location>
        <begin position="245"/>
        <end position="267"/>
    </location>
</feature>
<organism evidence="20 21">
    <name type="scientific">Vibrio ezurae NBRC 102218</name>
    <dbReference type="NCBI Taxonomy" id="1219080"/>
    <lineage>
        <taxon>Bacteria</taxon>
        <taxon>Pseudomonadati</taxon>
        <taxon>Pseudomonadota</taxon>
        <taxon>Gammaproteobacteria</taxon>
        <taxon>Vibrionales</taxon>
        <taxon>Vibrionaceae</taxon>
        <taxon>Vibrio</taxon>
    </lineage>
</organism>
<keyword evidence="8 17" id="KW-0547">Nucleotide-binding</keyword>
<keyword evidence="13" id="KW-0406">Ion transport</keyword>